<comment type="caution">
    <text evidence="2">The sequence shown here is derived from an EMBL/GenBank/DDBJ whole genome shotgun (WGS) entry which is preliminary data.</text>
</comment>
<feature type="domain" description="SRCR" evidence="1">
    <location>
        <begin position="1"/>
        <end position="45"/>
    </location>
</feature>
<protein>
    <recommendedName>
        <fullName evidence="1">SRCR domain-containing protein</fullName>
    </recommendedName>
</protein>
<reference evidence="2 3" key="1">
    <citation type="submission" date="2024-07" db="EMBL/GenBank/DDBJ databases">
        <title>Section-level genome sequencing and comparative genomics of Aspergillus sections Usti and Cavernicolus.</title>
        <authorList>
            <consortium name="Lawrence Berkeley National Laboratory"/>
            <person name="Nybo J.L."/>
            <person name="Vesth T.C."/>
            <person name="Theobald S."/>
            <person name="Frisvad J.C."/>
            <person name="Larsen T.O."/>
            <person name="Kjaerboelling I."/>
            <person name="Rothschild-Mancinelli K."/>
            <person name="Lyhne E.K."/>
            <person name="Kogle M.E."/>
            <person name="Barry K."/>
            <person name="Clum A."/>
            <person name="Na H."/>
            <person name="Ledsgaard L."/>
            <person name="Lin J."/>
            <person name="Lipzen A."/>
            <person name="Kuo A."/>
            <person name="Riley R."/>
            <person name="Mondo S."/>
            <person name="Labutti K."/>
            <person name="Haridas S."/>
            <person name="Pangalinan J."/>
            <person name="Salamov A.A."/>
            <person name="Simmons B.A."/>
            <person name="Magnuson J.K."/>
            <person name="Chen J."/>
            <person name="Drula E."/>
            <person name="Henrissat B."/>
            <person name="Wiebenga A."/>
            <person name="Lubbers R.J."/>
            <person name="Gomes A.C."/>
            <person name="Makela M.R."/>
            <person name="Stajich J."/>
            <person name="Grigoriev I.V."/>
            <person name="Mortensen U.H."/>
            <person name="De Vries R.P."/>
            <person name="Baker S.E."/>
            <person name="Andersen M.R."/>
        </authorList>
    </citation>
    <scope>NUCLEOTIDE SEQUENCE [LARGE SCALE GENOMIC DNA]</scope>
    <source>
        <strain evidence="2 3">CBS 588.65</strain>
    </source>
</reference>
<proteinExistence type="predicted"/>
<evidence type="ECO:0000259" key="1">
    <source>
        <dbReference type="PROSITE" id="PS50287"/>
    </source>
</evidence>
<accession>A0ABR4GVL4</accession>
<name>A0ABR4GVL4_9EURO</name>
<organism evidence="2 3">
    <name type="scientific">Aspergillus granulosus</name>
    <dbReference type="NCBI Taxonomy" id="176169"/>
    <lineage>
        <taxon>Eukaryota</taxon>
        <taxon>Fungi</taxon>
        <taxon>Dikarya</taxon>
        <taxon>Ascomycota</taxon>
        <taxon>Pezizomycotina</taxon>
        <taxon>Eurotiomycetes</taxon>
        <taxon>Eurotiomycetidae</taxon>
        <taxon>Eurotiales</taxon>
        <taxon>Aspergillaceae</taxon>
        <taxon>Aspergillus</taxon>
        <taxon>Aspergillus subgen. Nidulantes</taxon>
    </lineage>
</organism>
<dbReference type="PROSITE" id="PS50287">
    <property type="entry name" value="SRCR_2"/>
    <property type="match status" value="1"/>
</dbReference>
<sequence length="90" mass="9802">MDSLKCTSMRRNLRKCRSQRCRLSLSSSSGSICNMPHDSLGVVCSCRPRPPEVPLRFPSAAGSLAPARGSAFSKPWMMCPTSVLIIKMAT</sequence>
<dbReference type="EMBL" id="JBFXLT010000176">
    <property type="protein sequence ID" value="KAL2802545.1"/>
    <property type="molecule type" value="Genomic_DNA"/>
</dbReference>
<evidence type="ECO:0000313" key="3">
    <source>
        <dbReference type="Proteomes" id="UP001610334"/>
    </source>
</evidence>
<dbReference type="Proteomes" id="UP001610334">
    <property type="component" value="Unassembled WGS sequence"/>
</dbReference>
<dbReference type="InterPro" id="IPR001190">
    <property type="entry name" value="SRCR"/>
</dbReference>
<gene>
    <name evidence="2" type="ORF">BJX63DRAFT_414810</name>
</gene>
<evidence type="ECO:0000313" key="2">
    <source>
        <dbReference type="EMBL" id="KAL2802545.1"/>
    </source>
</evidence>
<keyword evidence="3" id="KW-1185">Reference proteome</keyword>